<dbReference type="OrthoDB" id="2989600at2"/>
<dbReference type="SUPFAM" id="SSF48576">
    <property type="entry name" value="Terpenoid synthases"/>
    <property type="match status" value="1"/>
</dbReference>
<dbReference type="GO" id="GO:0010333">
    <property type="term" value="F:terpene synthase activity"/>
    <property type="evidence" value="ECO:0007669"/>
    <property type="project" value="InterPro"/>
</dbReference>
<sequence>MNEIQNVLQNIHSAYQRFLVSDLRPFDLHSMLSPGQFELDDYCTTFRSHHHRAPLKRSVEQFGRQFDIWLPSAENYISCALYLFSKGHLFRMPPVLKNCAIDFYLNDTIGREIYPKLTPDQQREAAELVGRMTDPVTVFNLPLYATSLERANREMMIDIRDSSPLDWFNDFLKLYNQHVAMSCRNCNTLLTEKVPEIEEYILERCHVSGMHHTVYLLEYCEGQFLDWEWLETNKLADELREIRHIAACIGCLMNDLFSFEKEVIDFESDNNLVAIVALNSPTLDLLECIMQSAGIVRQYLSDFAHLTDAIRQKPVFHLDHNSNQVDRLEAHLMALENCVQASWVWQVATPRYKRKLSIWKETRLTSLEIA</sequence>
<dbReference type="Proteomes" id="UP000245391">
    <property type="component" value="Unassembled WGS sequence"/>
</dbReference>
<dbReference type="EMBL" id="QGNY01000003">
    <property type="protein sequence ID" value="PWS32222.1"/>
    <property type="molecule type" value="Genomic_DNA"/>
</dbReference>
<dbReference type="InterPro" id="IPR008949">
    <property type="entry name" value="Isoprenoid_synthase_dom_sf"/>
</dbReference>
<keyword evidence="1" id="KW-0460">Magnesium</keyword>
<dbReference type="EC" id="4.2.3.-" evidence="1"/>
<organism evidence="2 3">
    <name type="scientific">Pedobacter paludis</name>
    <dbReference type="NCBI Taxonomy" id="2203212"/>
    <lineage>
        <taxon>Bacteria</taxon>
        <taxon>Pseudomonadati</taxon>
        <taxon>Bacteroidota</taxon>
        <taxon>Sphingobacteriia</taxon>
        <taxon>Sphingobacteriales</taxon>
        <taxon>Sphingobacteriaceae</taxon>
        <taxon>Pedobacter</taxon>
    </lineage>
</organism>
<dbReference type="Gene3D" id="1.10.600.10">
    <property type="entry name" value="Farnesyl Diphosphate Synthase"/>
    <property type="match status" value="1"/>
</dbReference>
<name>A0A317F0H7_9SPHI</name>
<gene>
    <name evidence="2" type="ORF">DF947_10665</name>
</gene>
<comment type="similarity">
    <text evidence="1">Belongs to the terpene synthase family.</text>
</comment>
<dbReference type="InterPro" id="IPR034686">
    <property type="entry name" value="Terpene_cyclase-like_2"/>
</dbReference>
<protein>
    <recommendedName>
        <fullName evidence="1">Terpene synthase</fullName>
        <ecNumber evidence="1">4.2.3.-</ecNumber>
    </recommendedName>
</protein>
<comment type="cofactor">
    <cofactor evidence="1">
        <name>Mg(2+)</name>
        <dbReference type="ChEBI" id="CHEBI:18420"/>
    </cofactor>
</comment>
<evidence type="ECO:0000313" key="2">
    <source>
        <dbReference type="EMBL" id="PWS32222.1"/>
    </source>
</evidence>
<proteinExistence type="inferred from homology"/>
<keyword evidence="3" id="KW-1185">Reference proteome</keyword>
<keyword evidence="1" id="KW-0479">Metal-binding</keyword>
<dbReference type="Pfam" id="PF19086">
    <property type="entry name" value="Terpene_syn_C_2"/>
    <property type="match status" value="1"/>
</dbReference>
<reference evidence="3" key="1">
    <citation type="submission" date="2018-05" db="EMBL/GenBank/DDBJ databases">
        <title>Pedobacter paludis sp. nov., isolated from wetland soil.</title>
        <authorList>
            <person name="Zhang Y."/>
        </authorList>
    </citation>
    <scope>NUCLEOTIDE SEQUENCE [LARGE SCALE GENOMIC DNA]</scope>
    <source>
        <strain evidence="3">R-8</strain>
    </source>
</reference>
<accession>A0A317F0H7</accession>
<dbReference type="PANTHER" id="PTHR35201">
    <property type="entry name" value="TERPENE SYNTHASE"/>
    <property type="match status" value="1"/>
</dbReference>
<evidence type="ECO:0000256" key="1">
    <source>
        <dbReference type="RuleBase" id="RU366034"/>
    </source>
</evidence>
<comment type="caution">
    <text evidence="2">The sequence shown here is derived from an EMBL/GenBank/DDBJ whole genome shotgun (WGS) entry which is preliminary data.</text>
</comment>
<evidence type="ECO:0000313" key="3">
    <source>
        <dbReference type="Proteomes" id="UP000245391"/>
    </source>
</evidence>
<dbReference type="AlphaFoldDB" id="A0A317F0H7"/>
<dbReference type="RefSeq" id="WP_109929669.1">
    <property type="nucleotide sequence ID" value="NZ_QGNY01000003.1"/>
</dbReference>
<keyword evidence="1" id="KW-0456">Lyase</keyword>
<dbReference type="GO" id="GO:0046872">
    <property type="term" value="F:metal ion binding"/>
    <property type="evidence" value="ECO:0007669"/>
    <property type="project" value="UniProtKB-KW"/>
</dbReference>
<dbReference type="PANTHER" id="PTHR35201:SF4">
    <property type="entry name" value="BETA-PINACENE SYNTHASE-RELATED"/>
    <property type="match status" value="1"/>
</dbReference>